<name>A0A3B1AIJ7_9ZZZZ</name>
<protein>
    <recommendedName>
        <fullName evidence="2">CN hydrolase domain-containing protein</fullName>
    </recommendedName>
</protein>
<sequence length="192" mass="21212">MKVTCILTANELGPEKSDLIVFPEGASQKDMEHAQSSRTDTIIVGAFEDNGYSRGVLLHRGKNRINYLKVDADNKTEGSGDVKQMPLYEFEDMCIGVLICKDIDNEGISHAVVANIRSSPANLKLLCIPADMGSHWFNDSSLPFPEKFRGIQVILCNHIKSHQARGKGLLTDAQGKKIVVQQDMEPIYAELP</sequence>
<reference evidence="1" key="1">
    <citation type="submission" date="2018-06" db="EMBL/GenBank/DDBJ databases">
        <authorList>
            <person name="Zhirakovskaya E."/>
        </authorList>
    </citation>
    <scope>NUCLEOTIDE SEQUENCE</scope>
</reference>
<dbReference type="AlphaFoldDB" id="A0A3B1AIJ7"/>
<accession>A0A3B1AIJ7</accession>
<proteinExistence type="predicted"/>
<gene>
    <name evidence="1" type="ORF">MNBD_GAMMA19-1816</name>
</gene>
<dbReference type="EMBL" id="UOFV01000408">
    <property type="protein sequence ID" value="VAX03552.1"/>
    <property type="molecule type" value="Genomic_DNA"/>
</dbReference>
<evidence type="ECO:0008006" key="2">
    <source>
        <dbReference type="Google" id="ProtNLM"/>
    </source>
</evidence>
<evidence type="ECO:0000313" key="1">
    <source>
        <dbReference type="EMBL" id="VAX03552.1"/>
    </source>
</evidence>
<organism evidence="1">
    <name type="scientific">hydrothermal vent metagenome</name>
    <dbReference type="NCBI Taxonomy" id="652676"/>
    <lineage>
        <taxon>unclassified sequences</taxon>
        <taxon>metagenomes</taxon>
        <taxon>ecological metagenomes</taxon>
    </lineage>
</organism>